<reference evidence="14" key="1">
    <citation type="submission" date="2016-11" db="UniProtKB">
        <authorList>
            <consortium name="WormBaseParasite"/>
        </authorList>
    </citation>
    <scope>IDENTIFICATION</scope>
</reference>
<protein>
    <recommendedName>
        <fullName evidence="8">Structural maintenance of chromosomes protein</fullName>
    </recommendedName>
</protein>
<dbReference type="GO" id="GO:0016887">
    <property type="term" value="F:ATP hydrolysis activity"/>
    <property type="evidence" value="ECO:0007669"/>
    <property type="project" value="InterPro"/>
</dbReference>
<dbReference type="InterPro" id="IPR041741">
    <property type="entry name" value="SMC3_ABC_euk"/>
</dbReference>
<evidence type="ECO:0000256" key="8">
    <source>
        <dbReference type="PIRNR" id="PIRNR005719"/>
    </source>
</evidence>
<evidence type="ECO:0000313" key="11">
    <source>
        <dbReference type="EMBL" id="CAD5216498.1"/>
    </source>
</evidence>
<dbReference type="PANTHER" id="PTHR43977">
    <property type="entry name" value="STRUCTURAL MAINTENANCE OF CHROMOSOMES PROTEIN 3"/>
    <property type="match status" value="1"/>
</dbReference>
<dbReference type="Gene3D" id="1.20.1060.20">
    <property type="match status" value="1"/>
</dbReference>
<evidence type="ECO:0000313" key="13">
    <source>
        <dbReference type="Proteomes" id="UP000659654"/>
    </source>
</evidence>
<dbReference type="InterPro" id="IPR003395">
    <property type="entry name" value="RecF/RecN/SMC_N"/>
</dbReference>
<evidence type="ECO:0000256" key="3">
    <source>
        <dbReference type="ARBA" id="ARBA00022618"/>
    </source>
</evidence>
<name>A0A1I7SWP0_BURXY</name>
<evidence type="ECO:0000256" key="1">
    <source>
        <dbReference type="ARBA" id="ARBA00004123"/>
    </source>
</evidence>
<dbReference type="GO" id="GO:0051276">
    <property type="term" value="P:chromosome organization"/>
    <property type="evidence" value="ECO:0007669"/>
    <property type="project" value="InterPro"/>
</dbReference>
<dbReference type="SUPFAM" id="SSF52540">
    <property type="entry name" value="P-loop containing nucleoside triphosphate hydrolases"/>
    <property type="match status" value="2"/>
</dbReference>
<dbReference type="Proteomes" id="UP000582659">
    <property type="component" value="Unassembled WGS sequence"/>
</dbReference>
<keyword evidence="7" id="KW-0131">Cell cycle</keyword>
<dbReference type="Pfam" id="PF02463">
    <property type="entry name" value="SMC_N"/>
    <property type="match status" value="1"/>
</dbReference>
<feature type="coiled-coil region" evidence="9">
    <location>
        <begin position="964"/>
        <end position="1026"/>
    </location>
</feature>
<dbReference type="EMBL" id="CAJFDI010000002">
    <property type="protein sequence ID" value="CAD5216498.1"/>
    <property type="molecule type" value="Genomic_DNA"/>
</dbReference>
<dbReference type="Proteomes" id="UP000659654">
    <property type="component" value="Unassembled WGS sequence"/>
</dbReference>
<evidence type="ECO:0000256" key="4">
    <source>
        <dbReference type="ARBA" id="ARBA00022776"/>
    </source>
</evidence>
<dbReference type="GO" id="GO:0051301">
    <property type="term" value="P:cell division"/>
    <property type="evidence" value="ECO:0007669"/>
    <property type="project" value="UniProtKB-KW"/>
</dbReference>
<dbReference type="Gene3D" id="3.30.70.1620">
    <property type="match status" value="1"/>
</dbReference>
<dbReference type="EMBL" id="CAJFCV020000002">
    <property type="protein sequence ID" value="CAG9099736.1"/>
    <property type="molecule type" value="Genomic_DNA"/>
</dbReference>
<dbReference type="GO" id="GO:0005524">
    <property type="term" value="F:ATP binding"/>
    <property type="evidence" value="ECO:0007669"/>
    <property type="project" value="InterPro"/>
</dbReference>
<dbReference type="FunFam" id="3.40.50.300:FF:000424">
    <property type="entry name" value="Structural maintenance of chromosomes 3"/>
    <property type="match status" value="1"/>
</dbReference>
<comment type="subcellular location">
    <subcellularLocation>
        <location evidence="1 8">Nucleus</location>
    </subcellularLocation>
</comment>
<evidence type="ECO:0000256" key="5">
    <source>
        <dbReference type="ARBA" id="ARBA00023054"/>
    </source>
</evidence>
<keyword evidence="3" id="KW-0132">Cell division</keyword>
<comment type="similarity">
    <text evidence="2">Belongs to the SMC family. SMC3 subfamily.</text>
</comment>
<dbReference type="GO" id="GO:0005694">
    <property type="term" value="C:chromosome"/>
    <property type="evidence" value="ECO:0007669"/>
    <property type="project" value="InterPro"/>
</dbReference>
<evidence type="ECO:0000256" key="2">
    <source>
        <dbReference type="ARBA" id="ARBA00005917"/>
    </source>
</evidence>
<feature type="coiled-coil region" evidence="9">
    <location>
        <begin position="179"/>
        <end position="357"/>
    </location>
</feature>
<proteinExistence type="inferred from homology"/>
<reference evidence="11" key="2">
    <citation type="submission" date="2020-09" db="EMBL/GenBank/DDBJ databases">
        <authorList>
            <person name="Kikuchi T."/>
        </authorList>
    </citation>
    <scope>NUCLEOTIDE SEQUENCE</scope>
    <source>
        <strain evidence="11">Ka4C1</strain>
    </source>
</reference>
<dbReference type="Gene3D" id="3.40.50.300">
    <property type="entry name" value="P-loop containing nucleotide triphosphate hydrolases"/>
    <property type="match status" value="2"/>
</dbReference>
<evidence type="ECO:0000256" key="6">
    <source>
        <dbReference type="ARBA" id="ARBA00023242"/>
    </source>
</evidence>
<dbReference type="InterPro" id="IPR010935">
    <property type="entry name" value="SMC_hinge"/>
</dbReference>
<evidence type="ECO:0000256" key="7">
    <source>
        <dbReference type="ARBA" id="ARBA00023306"/>
    </source>
</evidence>
<dbReference type="AlphaFoldDB" id="A0A1I7SWP0"/>
<dbReference type="Pfam" id="PF06470">
    <property type="entry name" value="SMC_hinge"/>
    <property type="match status" value="1"/>
</dbReference>
<dbReference type="SUPFAM" id="SSF75553">
    <property type="entry name" value="Smc hinge domain"/>
    <property type="match status" value="1"/>
</dbReference>
<dbReference type="GO" id="GO:0005634">
    <property type="term" value="C:nucleus"/>
    <property type="evidence" value="ECO:0007669"/>
    <property type="project" value="UniProtKB-SubCell"/>
</dbReference>
<dbReference type="CDD" id="cd03272">
    <property type="entry name" value="ABC_SMC3_euk"/>
    <property type="match status" value="1"/>
</dbReference>
<dbReference type="WBParaSite" id="BXY_1747100.1">
    <property type="protein sequence ID" value="BXY_1747100.1"/>
    <property type="gene ID" value="BXY_1747100"/>
</dbReference>
<organism evidence="12 14">
    <name type="scientific">Bursaphelenchus xylophilus</name>
    <name type="common">Pinewood nematode worm</name>
    <name type="synonym">Aphelenchoides xylophilus</name>
    <dbReference type="NCBI Taxonomy" id="6326"/>
    <lineage>
        <taxon>Eukaryota</taxon>
        <taxon>Metazoa</taxon>
        <taxon>Ecdysozoa</taxon>
        <taxon>Nematoda</taxon>
        <taxon>Chromadorea</taxon>
        <taxon>Rhabditida</taxon>
        <taxon>Tylenchina</taxon>
        <taxon>Tylenchomorpha</taxon>
        <taxon>Aphelenchoidea</taxon>
        <taxon>Aphelenchoididae</taxon>
        <taxon>Bursaphelenchus</taxon>
    </lineage>
</organism>
<dbReference type="InterPro" id="IPR027417">
    <property type="entry name" value="P-loop_NTPase"/>
</dbReference>
<dbReference type="InterPro" id="IPR036277">
    <property type="entry name" value="SMC_hinge_sf"/>
</dbReference>
<dbReference type="PIRSF" id="PIRSF005719">
    <property type="entry name" value="SMC"/>
    <property type="match status" value="1"/>
</dbReference>
<evidence type="ECO:0000256" key="9">
    <source>
        <dbReference type="SAM" id="Coils"/>
    </source>
</evidence>
<dbReference type="SMART" id="SM00968">
    <property type="entry name" value="SMC_hinge"/>
    <property type="match status" value="1"/>
</dbReference>
<dbReference type="FunFam" id="3.40.50.300:FF:000370">
    <property type="entry name" value="Structural maintenance of chromosomes 3"/>
    <property type="match status" value="1"/>
</dbReference>
<feature type="coiled-coil region" evidence="9">
    <location>
        <begin position="399"/>
        <end position="496"/>
    </location>
</feature>
<gene>
    <name evidence="11" type="ORF">BXYJ_LOCUS4565</name>
</gene>
<evidence type="ECO:0000313" key="12">
    <source>
        <dbReference type="Proteomes" id="UP000095284"/>
    </source>
</evidence>
<dbReference type="GO" id="GO:0032991">
    <property type="term" value="C:protein-containing complex"/>
    <property type="evidence" value="ECO:0007669"/>
    <property type="project" value="UniProtKB-ARBA"/>
</dbReference>
<evidence type="ECO:0000313" key="14">
    <source>
        <dbReference type="WBParaSite" id="BXY_1747100.1"/>
    </source>
</evidence>
<keyword evidence="4" id="KW-0498">Mitosis</keyword>
<dbReference type="Gene3D" id="1.10.287.1490">
    <property type="match status" value="2"/>
</dbReference>
<feature type="coiled-coil region" evidence="9">
    <location>
        <begin position="678"/>
        <end position="916"/>
    </location>
</feature>
<keyword evidence="13" id="KW-1185">Reference proteome</keyword>
<dbReference type="SMR" id="A0A1I7SWP0"/>
<dbReference type="InterPro" id="IPR024704">
    <property type="entry name" value="SMC"/>
</dbReference>
<keyword evidence="5 9" id="KW-0175">Coiled coil</keyword>
<feature type="domain" description="SMC hinge" evidence="10">
    <location>
        <begin position="533"/>
        <end position="646"/>
    </location>
</feature>
<accession>A0A1I7SWP0</accession>
<keyword evidence="6 8" id="KW-0539">Nucleus</keyword>
<sequence length="1201" mass="140233">MHIKEINITGFRSYKELTTIKDFSPKHNVVVGRNGSGKSNFFYAIQFVLSNEFNNLNQEQRNNLLHEGTGQRAPYARVEIVFDNSFHRLPSESNEVRIARQVSTKKDQYYIDNKTANRTDIMNLLESAGISRSNPYFIVKQGKVMELATQTDAQRLKLIREVAGTRVFDERKEQSLKLLKDTQEKLDKCKTLLNLMEDRLKKLEEEKEDLKEYQKYDKMKRAIEYTINDLESNECRLKSDKLSAKREELNSKQNSIETEMMVVQQAILNTQTLIKRLDSQFKGVKDQRDSLMAEQQDLLSKKARLELTIKDLQEEIDRERNGRNSSEQDLKKLKAEIQKKQDELEGLEPEYKRLVEEETRLMTDIKINEQQVSELNSKLGQKDVFKSTAERDKFLKTDINKTSAQISLINEQIRNIQEALEEDENETNALNEMSIECEKELREKVSQIDKVSSQLTEKRRAVDRLSGKLKDAQVQENLAIDDLNRVRNEIDNYEESLMSLAPKNMMNGIRSINLVLKWMKDNNHDGRYTEVLKGYYGKVLDHIETDPEYFLAADVTAQNRLFHHIVKDDRVAMKILDQLNARELPGTFEFMPLNRLTRKQNREAQTGEATSLLNVLRYPEQFEPVYRQIFASIAVVRDLQSGARISRSYQMNCVTINGEQIDRRGPMTGGYLDRKRSKMEASAKLRESKRLLEMAEKKVHEKHEEAKKVLEEYERLTIEYNGLEEQVKQLKDEHQTVNERKHNISEQINKKAMGREPKAAQIVQLKERVRRMNARKDMLSQQLGTALESQLSNEERDEVKRLEKEIKEMRKELSNISKNRSEKENRKHQLENQLRTNLIRRRDDIESRIQDIGIEEKKYKLNTENSQMKQLNERLNDIMKRINELNETIADYNKDKDDYEKELEENLEKKARFDAQIESIAKQTDTYCTKIADYQAKREEFLKKMNEIGIVPADALGKYRNSSLKDLDKKLTQCMNELKKYQNVNKKALDQFVRANNQKESLTKSLEELAKNEESINNLIVALNNRKQETLTLTFRQISKNFQEVFKQLIPDGSAQLIIQKPDLPETQGSQDDDEHDFIGVAMRVSFTGAEETKEMNHLSGGQKSLVALALIFSIQKCDPAPFYLFDEIDAALDRQHRQSVAAMIHELSENAQFITTTFRPELLEHAENFYGVRFRNKVSYIDPTTKEQAYDFVTDEQTYN</sequence>
<evidence type="ECO:0000259" key="10">
    <source>
        <dbReference type="SMART" id="SM00968"/>
    </source>
</evidence>
<dbReference type="OrthoDB" id="431497at2759"/>
<dbReference type="Proteomes" id="UP000095284">
    <property type="component" value="Unplaced"/>
</dbReference>
<dbReference type="eggNOG" id="KOG0964">
    <property type="taxonomic scope" value="Eukaryota"/>
</dbReference>